<accession>A0A4C1XBA3</accession>
<evidence type="ECO:0000313" key="1">
    <source>
        <dbReference type="EMBL" id="GBP59639.1"/>
    </source>
</evidence>
<name>A0A4C1XBA3_EUMVA</name>
<proteinExistence type="predicted"/>
<comment type="caution">
    <text evidence="1">The sequence shown here is derived from an EMBL/GenBank/DDBJ whole genome shotgun (WGS) entry which is preliminary data.</text>
</comment>
<dbReference type="AlphaFoldDB" id="A0A4C1XBA3"/>
<sequence length="98" mass="10801">MPVTTRAPCKWGAGGYGAQWCGCWGGGVNELENRAAARPGRFADRIGPLVSLINFITRVAAAGRNYYRFDDFQLRRCFRPNYRINVGAVVLSFGAIKS</sequence>
<protein>
    <submittedName>
        <fullName evidence="1">Uncharacterized protein</fullName>
    </submittedName>
</protein>
<evidence type="ECO:0000313" key="2">
    <source>
        <dbReference type="Proteomes" id="UP000299102"/>
    </source>
</evidence>
<reference evidence="1 2" key="1">
    <citation type="journal article" date="2019" name="Commun. Biol.">
        <title>The bagworm genome reveals a unique fibroin gene that provides high tensile strength.</title>
        <authorList>
            <person name="Kono N."/>
            <person name="Nakamura H."/>
            <person name="Ohtoshi R."/>
            <person name="Tomita M."/>
            <person name="Numata K."/>
            <person name="Arakawa K."/>
        </authorList>
    </citation>
    <scope>NUCLEOTIDE SEQUENCE [LARGE SCALE GENOMIC DNA]</scope>
</reference>
<dbReference type="Proteomes" id="UP000299102">
    <property type="component" value="Unassembled WGS sequence"/>
</dbReference>
<keyword evidence="2" id="KW-1185">Reference proteome</keyword>
<gene>
    <name evidence="1" type="ORF">EVAR_46007_1</name>
</gene>
<dbReference type="EMBL" id="BGZK01000766">
    <property type="protein sequence ID" value="GBP59639.1"/>
    <property type="molecule type" value="Genomic_DNA"/>
</dbReference>
<organism evidence="1 2">
    <name type="scientific">Eumeta variegata</name>
    <name type="common">Bagworm moth</name>
    <name type="synonym">Eumeta japonica</name>
    <dbReference type="NCBI Taxonomy" id="151549"/>
    <lineage>
        <taxon>Eukaryota</taxon>
        <taxon>Metazoa</taxon>
        <taxon>Ecdysozoa</taxon>
        <taxon>Arthropoda</taxon>
        <taxon>Hexapoda</taxon>
        <taxon>Insecta</taxon>
        <taxon>Pterygota</taxon>
        <taxon>Neoptera</taxon>
        <taxon>Endopterygota</taxon>
        <taxon>Lepidoptera</taxon>
        <taxon>Glossata</taxon>
        <taxon>Ditrysia</taxon>
        <taxon>Tineoidea</taxon>
        <taxon>Psychidae</taxon>
        <taxon>Oiketicinae</taxon>
        <taxon>Eumeta</taxon>
    </lineage>
</organism>